<evidence type="ECO:0000313" key="5">
    <source>
        <dbReference type="EMBL" id="OCK85499.1"/>
    </source>
</evidence>
<dbReference type="Pfam" id="PF13561">
    <property type="entry name" value="adh_short_C2"/>
    <property type="match status" value="1"/>
</dbReference>
<dbReference type="PANTHER" id="PTHR42760">
    <property type="entry name" value="SHORT-CHAIN DEHYDROGENASES/REDUCTASES FAMILY MEMBER"/>
    <property type="match status" value="1"/>
</dbReference>
<feature type="domain" description="Ketoreductase" evidence="4">
    <location>
        <begin position="8"/>
        <end position="189"/>
    </location>
</feature>
<dbReference type="PRINTS" id="PR00081">
    <property type="entry name" value="GDHRDH"/>
</dbReference>
<sequence>MLSQFQGKVIIITGAASGIGRATAVKLSHQDATLVLCDVNVPGLIGTAALCARGTHDLHDVDVASTQQVNEFIGVVIAKFNAIHHVFNCAGVNPTSYPLENTTDEYWDKLVNTNLKGTYNVTRACIPHMKEGSSFVNVSSISGLHPSANQAIYCATKYAIIGFSKCMALELGPKGIRTNIVAPGYIDTPTNAGIIKGGEFVARMEKGTALGRLGTPEEVADVVMFLFGEESRYMNGSVVEIDGGLRS</sequence>
<dbReference type="Gene3D" id="3.40.50.720">
    <property type="entry name" value="NAD(P)-binding Rossmann-like Domain"/>
    <property type="match status" value="1"/>
</dbReference>
<evidence type="ECO:0000256" key="3">
    <source>
        <dbReference type="ARBA" id="ARBA00023002"/>
    </source>
</evidence>
<dbReference type="InterPro" id="IPR020904">
    <property type="entry name" value="Sc_DH/Rdtase_CS"/>
</dbReference>
<dbReference type="OrthoDB" id="1669814at2759"/>
<protein>
    <submittedName>
        <fullName evidence="5">Short-chain dehydrogenase/reductase-like protein SDR</fullName>
    </submittedName>
</protein>
<dbReference type="PRINTS" id="PR00080">
    <property type="entry name" value="SDRFAMILY"/>
</dbReference>
<dbReference type="PROSITE" id="PS00061">
    <property type="entry name" value="ADH_SHORT"/>
    <property type="match status" value="1"/>
</dbReference>
<evidence type="ECO:0000259" key="4">
    <source>
        <dbReference type="SMART" id="SM00822"/>
    </source>
</evidence>
<dbReference type="PANTHER" id="PTHR42760:SF83">
    <property type="entry name" value="(3R)-3-HYDROXYACYL-COA DEHYDROGENASE"/>
    <property type="match status" value="1"/>
</dbReference>
<dbReference type="Proteomes" id="UP000250266">
    <property type="component" value="Unassembled WGS sequence"/>
</dbReference>
<gene>
    <name evidence="5" type="ORF">K432DRAFT_377625</name>
</gene>
<comment type="similarity">
    <text evidence="1">Belongs to the short-chain dehydrogenases/reductases (SDR) family.</text>
</comment>
<proteinExistence type="inferred from homology"/>
<organism evidence="5 6">
    <name type="scientific">Lepidopterella palustris CBS 459.81</name>
    <dbReference type="NCBI Taxonomy" id="1314670"/>
    <lineage>
        <taxon>Eukaryota</taxon>
        <taxon>Fungi</taxon>
        <taxon>Dikarya</taxon>
        <taxon>Ascomycota</taxon>
        <taxon>Pezizomycotina</taxon>
        <taxon>Dothideomycetes</taxon>
        <taxon>Pleosporomycetidae</taxon>
        <taxon>Mytilinidiales</taxon>
        <taxon>Argynnaceae</taxon>
        <taxon>Lepidopterella</taxon>
    </lineage>
</organism>
<dbReference type="GO" id="GO:0048038">
    <property type="term" value="F:quinone binding"/>
    <property type="evidence" value="ECO:0007669"/>
    <property type="project" value="TreeGrafter"/>
</dbReference>
<dbReference type="EMBL" id="KV744818">
    <property type="protein sequence ID" value="OCK85499.1"/>
    <property type="molecule type" value="Genomic_DNA"/>
</dbReference>
<keyword evidence="2" id="KW-0521">NADP</keyword>
<dbReference type="SMART" id="SM00822">
    <property type="entry name" value="PKS_KR"/>
    <property type="match status" value="1"/>
</dbReference>
<name>A0A8E2JK70_9PEZI</name>
<evidence type="ECO:0000313" key="6">
    <source>
        <dbReference type="Proteomes" id="UP000250266"/>
    </source>
</evidence>
<dbReference type="CDD" id="cd05233">
    <property type="entry name" value="SDR_c"/>
    <property type="match status" value="1"/>
</dbReference>
<dbReference type="InterPro" id="IPR057326">
    <property type="entry name" value="KR_dom"/>
</dbReference>
<dbReference type="AlphaFoldDB" id="A0A8E2JK70"/>
<evidence type="ECO:0000256" key="1">
    <source>
        <dbReference type="ARBA" id="ARBA00006484"/>
    </source>
</evidence>
<dbReference type="GO" id="GO:0006633">
    <property type="term" value="P:fatty acid biosynthetic process"/>
    <property type="evidence" value="ECO:0007669"/>
    <property type="project" value="TreeGrafter"/>
</dbReference>
<accession>A0A8E2JK70</accession>
<dbReference type="GO" id="GO:0016616">
    <property type="term" value="F:oxidoreductase activity, acting on the CH-OH group of donors, NAD or NADP as acceptor"/>
    <property type="evidence" value="ECO:0007669"/>
    <property type="project" value="TreeGrafter"/>
</dbReference>
<dbReference type="FunFam" id="3.40.50.720:FF:000084">
    <property type="entry name" value="Short-chain dehydrogenase reductase"/>
    <property type="match status" value="1"/>
</dbReference>
<keyword evidence="3" id="KW-0560">Oxidoreductase</keyword>
<reference evidence="5 6" key="1">
    <citation type="journal article" date="2016" name="Nat. Commun.">
        <title>Ectomycorrhizal ecology is imprinted in the genome of the dominant symbiotic fungus Cenococcum geophilum.</title>
        <authorList>
            <consortium name="DOE Joint Genome Institute"/>
            <person name="Peter M."/>
            <person name="Kohler A."/>
            <person name="Ohm R.A."/>
            <person name="Kuo A."/>
            <person name="Krutzmann J."/>
            <person name="Morin E."/>
            <person name="Arend M."/>
            <person name="Barry K.W."/>
            <person name="Binder M."/>
            <person name="Choi C."/>
            <person name="Clum A."/>
            <person name="Copeland A."/>
            <person name="Grisel N."/>
            <person name="Haridas S."/>
            <person name="Kipfer T."/>
            <person name="LaButti K."/>
            <person name="Lindquist E."/>
            <person name="Lipzen A."/>
            <person name="Maire R."/>
            <person name="Meier B."/>
            <person name="Mihaltcheva S."/>
            <person name="Molinier V."/>
            <person name="Murat C."/>
            <person name="Poggeler S."/>
            <person name="Quandt C.A."/>
            <person name="Sperisen C."/>
            <person name="Tritt A."/>
            <person name="Tisserant E."/>
            <person name="Crous P.W."/>
            <person name="Henrissat B."/>
            <person name="Nehls U."/>
            <person name="Egli S."/>
            <person name="Spatafora J.W."/>
            <person name="Grigoriev I.V."/>
            <person name="Martin F.M."/>
        </authorList>
    </citation>
    <scope>NUCLEOTIDE SEQUENCE [LARGE SCALE GENOMIC DNA]</scope>
    <source>
        <strain evidence="5 6">CBS 459.81</strain>
    </source>
</reference>
<dbReference type="InterPro" id="IPR002347">
    <property type="entry name" value="SDR_fam"/>
</dbReference>
<evidence type="ECO:0000256" key="2">
    <source>
        <dbReference type="ARBA" id="ARBA00022857"/>
    </source>
</evidence>
<keyword evidence="6" id="KW-1185">Reference proteome</keyword>
<dbReference type="SUPFAM" id="SSF51735">
    <property type="entry name" value="NAD(P)-binding Rossmann-fold domains"/>
    <property type="match status" value="1"/>
</dbReference>
<dbReference type="InterPro" id="IPR036291">
    <property type="entry name" value="NAD(P)-bd_dom_sf"/>
</dbReference>